<gene>
    <name evidence="2" type="ORF">GBM95_04680</name>
</gene>
<sequence>MTAPDEAAIHIHVLPKPCGKASVCVSSTRTNGIARMLASPEHRANARRLITLLYGLCPIAHLTAFDSALLAARGARAKSAGAPSRASPRLPSRRKRSLRICAFSSARAKSSKPGPRSSGASPPLRRGARPCRSRPFLEKRSTVRSERSARGSPSLRSFS</sequence>
<dbReference type="RefSeq" id="WP_152158024.1">
    <property type="nucleotide sequence ID" value="NZ_WEHX01000019.1"/>
</dbReference>
<feature type="region of interest" description="Disordered" evidence="1">
    <location>
        <begin position="76"/>
        <end position="159"/>
    </location>
</feature>
<name>A0A6I1EZG4_9BURK</name>
<dbReference type="Proteomes" id="UP000430564">
    <property type="component" value="Unassembled WGS sequence"/>
</dbReference>
<feature type="compositionally biased region" description="Basic and acidic residues" evidence="1">
    <location>
        <begin position="135"/>
        <end position="149"/>
    </location>
</feature>
<evidence type="ECO:0000313" key="3">
    <source>
        <dbReference type="Proteomes" id="UP000430564"/>
    </source>
</evidence>
<reference evidence="2 3" key="1">
    <citation type="submission" date="2019-10" db="EMBL/GenBank/DDBJ databases">
        <title>Genome diversity of Sutterella seckii.</title>
        <authorList>
            <person name="Chaplin A.V."/>
            <person name="Sokolova S.R."/>
            <person name="Mosin K.A."/>
            <person name="Ivanova E.L."/>
            <person name="Kochetkova T.O."/>
            <person name="Goltsov A.Y."/>
            <person name="Trofimov D.Y."/>
            <person name="Efimov B.A."/>
        </authorList>
    </citation>
    <scope>NUCLEOTIDE SEQUENCE [LARGE SCALE GENOMIC DNA]</scope>
    <source>
        <strain evidence="2 3">ASD393</strain>
    </source>
</reference>
<comment type="caution">
    <text evidence="2">The sequence shown here is derived from an EMBL/GenBank/DDBJ whole genome shotgun (WGS) entry which is preliminary data.</text>
</comment>
<accession>A0A6I1EZG4</accession>
<evidence type="ECO:0000313" key="2">
    <source>
        <dbReference type="EMBL" id="KAB7661346.1"/>
    </source>
</evidence>
<dbReference type="AlphaFoldDB" id="A0A6I1EZG4"/>
<dbReference type="EMBL" id="WEHX01000019">
    <property type="protein sequence ID" value="KAB7661346.1"/>
    <property type="molecule type" value="Genomic_DNA"/>
</dbReference>
<feature type="compositionally biased region" description="Low complexity" evidence="1">
    <location>
        <begin position="76"/>
        <end position="90"/>
    </location>
</feature>
<evidence type="ECO:0000256" key="1">
    <source>
        <dbReference type="SAM" id="MobiDB-lite"/>
    </source>
</evidence>
<proteinExistence type="predicted"/>
<organism evidence="2 3">
    <name type="scientific">Sutterella seckii</name>
    <dbReference type="NCBI Taxonomy" id="1944635"/>
    <lineage>
        <taxon>Bacteria</taxon>
        <taxon>Pseudomonadati</taxon>
        <taxon>Pseudomonadota</taxon>
        <taxon>Betaproteobacteria</taxon>
        <taxon>Burkholderiales</taxon>
        <taxon>Sutterellaceae</taxon>
        <taxon>Sutterella</taxon>
    </lineage>
</organism>
<protein>
    <submittedName>
        <fullName evidence="2">Uncharacterized protein</fullName>
    </submittedName>
</protein>